<protein>
    <submittedName>
        <fullName evidence="2">Glycosyltransferase family 4 protein</fullName>
    </submittedName>
</protein>
<keyword evidence="3" id="KW-1185">Reference proteome</keyword>
<dbReference type="Gene3D" id="3.40.50.2000">
    <property type="entry name" value="Glycogen Phosphorylase B"/>
    <property type="match status" value="2"/>
</dbReference>
<feature type="domain" description="Glycosyl transferase family 1" evidence="1">
    <location>
        <begin position="171"/>
        <end position="286"/>
    </location>
</feature>
<sequence>MIRKKTDKALVFLLNHMNYGGCQKIVFDLLSGVYESFDVVYLIAEKGYYSDLLIKTTSIQFIDRTNISIFGVVKEIQKIQTKCPSLILHTHNRIDILFKYTLRKSDNHLHTFHSAYLNKNYLYKFIKPEKAISISKTVKDYLNKYNIDNEMIYNGISINNSKPYCKTKELDIPKILYIGRLSKEKGFDNILKALLTYKSNQFNHIQFDVIGEGKNVEEYNKMIVNSGGNLKMNLKGYRPNPWDNINEYDLLIIPSYFEGFCLVAVEGASIGIPILSNDILALREVLDFSQDSNFFNIQDLNSIHTTIFKSLTEISIQRELALNNAERIKNKFSKEKMLLNYLRIYETFS</sequence>
<reference evidence="2" key="2">
    <citation type="submission" date="2021-10" db="EMBL/GenBank/DDBJ databases">
        <title>Genome of Winogradskyella sp. E313.</title>
        <authorList>
            <person name="Zhou Y."/>
        </authorList>
    </citation>
    <scope>NUCLEOTIDE SEQUENCE</scope>
    <source>
        <strain evidence="2">E313</strain>
    </source>
</reference>
<dbReference type="PANTHER" id="PTHR12526">
    <property type="entry name" value="GLYCOSYLTRANSFERASE"/>
    <property type="match status" value="1"/>
</dbReference>
<dbReference type="Pfam" id="PF00534">
    <property type="entry name" value="Glycos_transf_1"/>
    <property type="match status" value="1"/>
</dbReference>
<evidence type="ECO:0000313" key="2">
    <source>
        <dbReference type="EMBL" id="MCC1483486.1"/>
    </source>
</evidence>
<comment type="caution">
    <text evidence="2">The sequence shown here is derived from an EMBL/GenBank/DDBJ whole genome shotgun (WGS) entry which is preliminary data.</text>
</comment>
<accession>A0ABS8EKE4</accession>
<dbReference type="PANTHER" id="PTHR12526:SF630">
    <property type="entry name" value="GLYCOSYLTRANSFERASE"/>
    <property type="match status" value="1"/>
</dbReference>
<reference evidence="2" key="1">
    <citation type="submission" date="2021-03" db="EMBL/GenBank/DDBJ databases">
        <authorList>
            <person name="Ping X."/>
        </authorList>
    </citation>
    <scope>NUCLEOTIDE SEQUENCE</scope>
    <source>
        <strain evidence="2">E313</strain>
    </source>
</reference>
<organism evidence="2 3">
    <name type="scientific">Winogradskyella immobilis</name>
    <dbReference type="NCBI Taxonomy" id="2816852"/>
    <lineage>
        <taxon>Bacteria</taxon>
        <taxon>Pseudomonadati</taxon>
        <taxon>Bacteroidota</taxon>
        <taxon>Flavobacteriia</taxon>
        <taxon>Flavobacteriales</taxon>
        <taxon>Flavobacteriaceae</taxon>
        <taxon>Winogradskyella</taxon>
    </lineage>
</organism>
<evidence type="ECO:0000259" key="1">
    <source>
        <dbReference type="Pfam" id="PF00534"/>
    </source>
</evidence>
<dbReference type="InterPro" id="IPR001296">
    <property type="entry name" value="Glyco_trans_1"/>
</dbReference>
<evidence type="ECO:0000313" key="3">
    <source>
        <dbReference type="Proteomes" id="UP000778797"/>
    </source>
</evidence>
<dbReference type="RefSeq" id="WP_227475933.1">
    <property type="nucleotide sequence ID" value="NZ_JAFMPT010000002.1"/>
</dbReference>
<dbReference type="CDD" id="cd03801">
    <property type="entry name" value="GT4_PimA-like"/>
    <property type="match status" value="1"/>
</dbReference>
<dbReference type="Proteomes" id="UP000778797">
    <property type="component" value="Unassembled WGS sequence"/>
</dbReference>
<dbReference type="EMBL" id="JAFMPT010000002">
    <property type="protein sequence ID" value="MCC1483486.1"/>
    <property type="molecule type" value="Genomic_DNA"/>
</dbReference>
<proteinExistence type="predicted"/>
<name>A0ABS8EKE4_9FLAO</name>
<dbReference type="SUPFAM" id="SSF53756">
    <property type="entry name" value="UDP-Glycosyltransferase/glycogen phosphorylase"/>
    <property type="match status" value="1"/>
</dbReference>
<gene>
    <name evidence="2" type="ORF">J1C55_02690</name>
</gene>